<reference evidence="1" key="1">
    <citation type="submission" date="2020-09" db="EMBL/GenBank/DDBJ databases">
        <title>Genome-Enabled Discovery of Anthraquinone Biosynthesis in Senna tora.</title>
        <authorList>
            <person name="Kang S.-H."/>
            <person name="Pandey R.P."/>
            <person name="Lee C.-M."/>
            <person name="Sim J.-S."/>
            <person name="Jeong J.-T."/>
            <person name="Choi B.-S."/>
            <person name="Jung M."/>
            <person name="Ginzburg D."/>
            <person name="Zhao K."/>
            <person name="Won S.Y."/>
            <person name="Oh T.-J."/>
            <person name="Yu Y."/>
            <person name="Kim N.-H."/>
            <person name="Lee O.R."/>
            <person name="Lee T.-H."/>
            <person name="Bashyal P."/>
            <person name="Kim T.-S."/>
            <person name="Lee W.-H."/>
            <person name="Kawkins C."/>
            <person name="Kim C.-K."/>
            <person name="Kim J.S."/>
            <person name="Ahn B.O."/>
            <person name="Rhee S.Y."/>
            <person name="Sohng J.K."/>
        </authorList>
    </citation>
    <scope>NUCLEOTIDE SEQUENCE</scope>
    <source>
        <tissue evidence="1">Leaf</tissue>
    </source>
</reference>
<comment type="caution">
    <text evidence="1">The sequence shown here is derived from an EMBL/GenBank/DDBJ whole genome shotgun (WGS) entry which is preliminary data.</text>
</comment>
<dbReference type="AlphaFoldDB" id="A0A834SH13"/>
<gene>
    <name evidence="1" type="ORF">G2W53_041401</name>
</gene>
<sequence>MGKLQRHVGEAMENGVLLGRVWRRDEERSGCQKSLDFRFYTRPKRNRLNSRNNILETDLTRTKSVSKVKKRK</sequence>
<evidence type="ECO:0000313" key="1">
    <source>
        <dbReference type="EMBL" id="KAF7802290.1"/>
    </source>
</evidence>
<protein>
    <submittedName>
        <fullName evidence="1">Uncharacterized protein</fullName>
    </submittedName>
</protein>
<organism evidence="1 2">
    <name type="scientific">Senna tora</name>
    <dbReference type="NCBI Taxonomy" id="362788"/>
    <lineage>
        <taxon>Eukaryota</taxon>
        <taxon>Viridiplantae</taxon>
        <taxon>Streptophyta</taxon>
        <taxon>Embryophyta</taxon>
        <taxon>Tracheophyta</taxon>
        <taxon>Spermatophyta</taxon>
        <taxon>Magnoliopsida</taxon>
        <taxon>eudicotyledons</taxon>
        <taxon>Gunneridae</taxon>
        <taxon>Pentapetalae</taxon>
        <taxon>rosids</taxon>
        <taxon>fabids</taxon>
        <taxon>Fabales</taxon>
        <taxon>Fabaceae</taxon>
        <taxon>Caesalpinioideae</taxon>
        <taxon>Cassia clade</taxon>
        <taxon>Senna</taxon>
    </lineage>
</organism>
<proteinExistence type="predicted"/>
<evidence type="ECO:0000313" key="2">
    <source>
        <dbReference type="Proteomes" id="UP000634136"/>
    </source>
</evidence>
<dbReference type="EMBL" id="JAAIUW010000013">
    <property type="protein sequence ID" value="KAF7802290.1"/>
    <property type="molecule type" value="Genomic_DNA"/>
</dbReference>
<accession>A0A834SH13</accession>
<dbReference type="Proteomes" id="UP000634136">
    <property type="component" value="Unassembled WGS sequence"/>
</dbReference>
<name>A0A834SH13_9FABA</name>
<keyword evidence="2" id="KW-1185">Reference proteome</keyword>